<evidence type="ECO:0000256" key="2">
    <source>
        <dbReference type="ARBA" id="ARBA00005944"/>
    </source>
</evidence>
<feature type="chain" id="PRO_5043382715" description="Chloride channel CLIC-like protein 1" evidence="8">
    <location>
        <begin position="17"/>
        <end position="349"/>
    </location>
</feature>
<evidence type="ECO:0000256" key="4">
    <source>
        <dbReference type="ARBA" id="ARBA00022692"/>
    </source>
</evidence>
<evidence type="ECO:0000256" key="8">
    <source>
        <dbReference type="SAM" id="SignalP"/>
    </source>
</evidence>
<evidence type="ECO:0000313" key="9">
    <source>
        <dbReference type="EMBL" id="DBA18196.1"/>
    </source>
</evidence>
<accession>A0AAV2ZK70</accession>
<feature type="transmembrane region" description="Helical" evidence="7">
    <location>
        <begin position="176"/>
        <end position="197"/>
    </location>
</feature>
<dbReference type="Pfam" id="PF05934">
    <property type="entry name" value="MCLC"/>
    <property type="match status" value="1"/>
</dbReference>
<comment type="subcellular location">
    <subcellularLocation>
        <location evidence="1">Membrane</location>
        <topology evidence="1">Multi-pass membrane protein</topology>
    </subcellularLocation>
</comment>
<keyword evidence="4 7" id="KW-0812">Transmembrane</keyword>
<evidence type="ECO:0000256" key="7">
    <source>
        <dbReference type="SAM" id="Phobius"/>
    </source>
</evidence>
<feature type="transmembrane region" description="Helical" evidence="7">
    <location>
        <begin position="209"/>
        <end position="226"/>
    </location>
</feature>
<proteinExistence type="inferred from homology"/>
<dbReference type="Proteomes" id="UP001181693">
    <property type="component" value="Unassembled WGS sequence"/>
</dbReference>
<feature type="transmembrane region" description="Helical" evidence="7">
    <location>
        <begin position="325"/>
        <end position="348"/>
    </location>
</feature>
<keyword evidence="8" id="KW-0732">Signal</keyword>
<keyword evidence="10" id="KW-1185">Reference proteome</keyword>
<sequence length="349" mass="40807">MHLFLLVSFYLVSCYGRYQVDDWIDPTDMLNYDAAAGKMKYDKQIQQTWNGFLKSHLLFVNKCFQSWTRSIPGLLDQPGEIYPRNCNPVFRRFLYRIINEARLLGLPDESQPEVHYDAELVLTKQMVAEFRRFLDDADWNTGPLDEALGGTLVRFRHHNEEEWSWKFEDYIGTDPFTVFMISLSLLCIVIVVSTELWTHISWFTQIKRLLGLCFLVSLVWNWMYLYKDAFAERQAKLTKIGNDHMCGKQMTWSESLFEWWKSSSSFQNDPCEEYFKALMVNPILLVPPTKAFAVTFTNFITEPLKHIGKGIGEFFHALLAEMPLLYQPIVLVIIALILLVSMVILSLYK</sequence>
<evidence type="ECO:0000256" key="1">
    <source>
        <dbReference type="ARBA" id="ARBA00004141"/>
    </source>
</evidence>
<dbReference type="PANTHER" id="PTHR34093">
    <property type="entry name" value="CHLORIDE CHANNEL CLIC-LIKE PROTEIN 1"/>
    <property type="match status" value="1"/>
</dbReference>
<keyword evidence="6 7" id="KW-0472">Membrane</keyword>
<dbReference type="EMBL" id="DYDO01000009">
    <property type="protein sequence ID" value="DBA18196.1"/>
    <property type="molecule type" value="Genomic_DNA"/>
</dbReference>
<dbReference type="PANTHER" id="PTHR34093:SF1">
    <property type="entry name" value="CHLORIDE CHANNEL CLIC-LIKE PROTEIN 1"/>
    <property type="match status" value="1"/>
</dbReference>
<evidence type="ECO:0000313" key="10">
    <source>
        <dbReference type="Proteomes" id="UP001181693"/>
    </source>
</evidence>
<reference evidence="9" key="1">
    <citation type="thesis" date="2020" institute="ProQuest LLC" country="789 East Eisenhower Parkway, Ann Arbor, MI, USA">
        <title>Comparative Genomics and Chromosome Evolution.</title>
        <authorList>
            <person name="Mudd A.B."/>
        </authorList>
    </citation>
    <scope>NUCLEOTIDE SEQUENCE</scope>
    <source>
        <strain evidence="9">1538</strain>
        <tissue evidence="9">Blood</tissue>
    </source>
</reference>
<dbReference type="GO" id="GO:0016020">
    <property type="term" value="C:membrane"/>
    <property type="evidence" value="ECO:0007669"/>
    <property type="project" value="UniProtKB-SubCell"/>
</dbReference>
<comment type="caution">
    <text evidence="9">The sequence shown here is derived from an EMBL/GenBank/DDBJ whole genome shotgun (WGS) entry which is preliminary data.</text>
</comment>
<protein>
    <recommendedName>
        <fullName evidence="3">Chloride channel CLIC-like protein 1</fullName>
    </recommendedName>
</protein>
<name>A0AAV2ZK70_PYXAD</name>
<dbReference type="GO" id="GO:0005254">
    <property type="term" value="F:chloride channel activity"/>
    <property type="evidence" value="ECO:0007669"/>
    <property type="project" value="TreeGrafter"/>
</dbReference>
<evidence type="ECO:0000256" key="5">
    <source>
        <dbReference type="ARBA" id="ARBA00022989"/>
    </source>
</evidence>
<comment type="similarity">
    <text evidence="2">Belongs to the chloride channel MCLC family.</text>
</comment>
<keyword evidence="5 7" id="KW-1133">Transmembrane helix</keyword>
<dbReference type="InterPro" id="IPR009231">
    <property type="entry name" value="Chloride_chnl_CLIC-like"/>
</dbReference>
<evidence type="ECO:0000256" key="3">
    <source>
        <dbReference type="ARBA" id="ARBA00015571"/>
    </source>
</evidence>
<gene>
    <name evidence="9" type="ORF">GDO54_016474</name>
</gene>
<evidence type="ECO:0000256" key="6">
    <source>
        <dbReference type="ARBA" id="ARBA00023136"/>
    </source>
</evidence>
<dbReference type="GO" id="GO:0005783">
    <property type="term" value="C:endoplasmic reticulum"/>
    <property type="evidence" value="ECO:0007669"/>
    <property type="project" value="TreeGrafter"/>
</dbReference>
<dbReference type="AlphaFoldDB" id="A0AAV2ZK70"/>
<organism evidence="9 10">
    <name type="scientific">Pyxicephalus adspersus</name>
    <name type="common">African bullfrog</name>
    <dbReference type="NCBI Taxonomy" id="30357"/>
    <lineage>
        <taxon>Eukaryota</taxon>
        <taxon>Metazoa</taxon>
        <taxon>Chordata</taxon>
        <taxon>Craniata</taxon>
        <taxon>Vertebrata</taxon>
        <taxon>Euteleostomi</taxon>
        <taxon>Amphibia</taxon>
        <taxon>Batrachia</taxon>
        <taxon>Anura</taxon>
        <taxon>Neobatrachia</taxon>
        <taxon>Ranoidea</taxon>
        <taxon>Pyxicephalidae</taxon>
        <taxon>Pyxicephalinae</taxon>
        <taxon>Pyxicephalus</taxon>
    </lineage>
</organism>
<feature type="signal peptide" evidence="8">
    <location>
        <begin position="1"/>
        <end position="16"/>
    </location>
</feature>